<dbReference type="GO" id="GO:0006935">
    <property type="term" value="P:chemotaxis"/>
    <property type="evidence" value="ECO:0007669"/>
    <property type="project" value="InterPro"/>
</dbReference>
<dbReference type="HOGENOM" id="CLU_1032936_0_0_2"/>
<dbReference type="GeneID" id="7272676"/>
<reference evidence="1 2" key="1">
    <citation type="journal article" date="2015" name="Genome Announc.">
        <title>Complete Genome Sequence of Methanosphaerula palustris E1-9CT, a Hydrogenotrophic Methanogen Isolated from a Minerotrophic Fen Peatland.</title>
        <authorList>
            <person name="Cadillo-Quiroz H."/>
            <person name="Browne P."/>
            <person name="Kyrpides N."/>
            <person name="Woyke T."/>
            <person name="Goodwin L."/>
            <person name="Detter C."/>
            <person name="Yavitt J.B."/>
            <person name="Zinder S.H."/>
        </authorList>
    </citation>
    <scope>NUCLEOTIDE SEQUENCE [LARGE SCALE GENOMIC DNA]</scope>
    <source>
        <strain evidence="2">ATCC BAA-1556 / DSM 19958 / E1-9c</strain>
    </source>
</reference>
<proteinExistence type="predicted"/>
<evidence type="ECO:0000313" key="2">
    <source>
        <dbReference type="Proteomes" id="UP000002457"/>
    </source>
</evidence>
<sequence length="266" mass="29892">MKEVPVKIEYNGTWLVVKIGIGEDRLVIPKPVNREVLYKNIINLEERKNLLLISTSDTPDVTLPILSVDKVLRVMKRLILSSCSAYRLAAYFLSPAIRGGVMVKDAQWEKGSIIVVKTGIWFDSAQKQVSIPLNDVADIQLTKRDVQGKQTDVIKIDHVDAGEVVTSFVLCPVSTLQTLFNFLTDATKSMDMRGDELDEYDQQVAMLVYSGMDSSAIINMLSINNKKLDLIYDKLINLNIAEVVEVRREVKLTTKGIRYISDATKQ</sequence>
<dbReference type="AlphaFoldDB" id="B8GK93"/>
<organism evidence="1 2">
    <name type="scientific">Methanosphaerula palustris (strain ATCC BAA-1556 / DSM 19958 / E1-9c)</name>
    <dbReference type="NCBI Taxonomy" id="521011"/>
    <lineage>
        <taxon>Archaea</taxon>
        <taxon>Methanobacteriati</taxon>
        <taxon>Methanobacteriota</taxon>
        <taxon>Stenosarchaea group</taxon>
        <taxon>Methanomicrobia</taxon>
        <taxon>Methanomicrobiales</taxon>
        <taxon>Methanoregulaceae</taxon>
        <taxon>Methanosphaerula</taxon>
    </lineage>
</organism>
<dbReference type="EMBL" id="CP001338">
    <property type="protein sequence ID" value="ACL17164.1"/>
    <property type="molecule type" value="Genomic_DNA"/>
</dbReference>
<evidence type="ECO:0000313" key="1">
    <source>
        <dbReference type="EMBL" id="ACL17164.1"/>
    </source>
</evidence>
<dbReference type="OrthoDB" id="227825at2157"/>
<evidence type="ECO:0008006" key="3">
    <source>
        <dbReference type="Google" id="ProtNLM"/>
    </source>
</evidence>
<dbReference type="PANTHER" id="PTHR42201">
    <property type="entry name" value="TAXIS PROTEIN"/>
    <property type="match status" value="1"/>
</dbReference>
<dbReference type="Pfam" id="PF04283">
    <property type="entry name" value="CheF-arch"/>
    <property type="match status" value="1"/>
</dbReference>
<dbReference type="KEGG" id="mpl:Mpal_1859"/>
<dbReference type="STRING" id="521011.Mpal_1859"/>
<dbReference type="RefSeq" id="WP_012618483.1">
    <property type="nucleotide sequence ID" value="NC_011832.1"/>
</dbReference>
<name>B8GK93_METPE</name>
<dbReference type="PANTHER" id="PTHR42201:SF1">
    <property type="entry name" value="TAXIS PROTEIN"/>
    <property type="match status" value="1"/>
</dbReference>
<protein>
    <recommendedName>
        <fullName evidence="3">Chemotaxis signal transduction system protein F from archaea</fullName>
    </recommendedName>
</protein>
<gene>
    <name evidence="1" type="ordered locus">Mpal_1859</name>
</gene>
<keyword evidence="2" id="KW-1185">Reference proteome</keyword>
<accession>B8GK93</accession>
<dbReference type="Proteomes" id="UP000002457">
    <property type="component" value="Chromosome"/>
</dbReference>
<dbReference type="eggNOG" id="arCOG02394">
    <property type="taxonomic scope" value="Archaea"/>
</dbReference>
<dbReference type="InterPro" id="IPR007381">
    <property type="entry name" value="CheF1/F2"/>
</dbReference>